<keyword evidence="8 13" id="KW-0808">Transferase</keyword>
<evidence type="ECO:0000313" key="16">
    <source>
        <dbReference type="Proteomes" id="UP000796880"/>
    </source>
</evidence>
<dbReference type="Proteomes" id="UP000796880">
    <property type="component" value="Unassembled WGS sequence"/>
</dbReference>
<evidence type="ECO:0000256" key="5">
    <source>
        <dbReference type="ARBA" id="ARBA00011895"/>
    </source>
</evidence>
<evidence type="ECO:0000256" key="6">
    <source>
        <dbReference type="ARBA" id="ARBA00022490"/>
    </source>
</evidence>
<dbReference type="GO" id="GO:0006178">
    <property type="term" value="P:guanine salvage"/>
    <property type="evidence" value="ECO:0007669"/>
    <property type="project" value="TreeGrafter"/>
</dbReference>
<accession>A0A8K0GYU5</accession>
<protein>
    <recommendedName>
        <fullName evidence="5 13">Hypoxanthine phosphoribosyltransferase</fullName>
        <ecNumber evidence="5 13">2.4.2.8</ecNumber>
    </recommendedName>
</protein>
<dbReference type="AlphaFoldDB" id="A0A8K0GYU5"/>
<evidence type="ECO:0000256" key="4">
    <source>
        <dbReference type="ARBA" id="ARBA00008391"/>
    </source>
</evidence>
<dbReference type="EMBL" id="VOIH02000007">
    <property type="protein sequence ID" value="KAF3442557.1"/>
    <property type="molecule type" value="Genomic_DNA"/>
</dbReference>
<keyword evidence="10 13" id="KW-0660">Purine salvage</keyword>
<keyword evidence="16" id="KW-1185">Reference proteome</keyword>
<dbReference type="InterPro" id="IPR005904">
    <property type="entry name" value="Hxn_phspho_trans"/>
</dbReference>
<sequence length="187" mass="20639">MSMDSHIESILWTQNEIATKVSELASEISADLAEASEPPVVVGVATGAFFFLVDLVRHFKFPMSVDFIRAESYGFGTVSSGIPKVSSDLKLNVADKHVILVEDIVDTGNTLSCLVAHMESKGASSVSVCTFLDKPSRRKIQVRLVGNGKFYRGFECPDYFVVGYGMDFAELYRNLPYVGVLKPEHYK</sequence>
<dbReference type="GO" id="GO:0006166">
    <property type="term" value="P:purine ribonucleoside salvage"/>
    <property type="evidence" value="ECO:0007669"/>
    <property type="project" value="UniProtKB-KW"/>
</dbReference>
<keyword evidence="7 13" id="KW-0328">Glycosyltransferase</keyword>
<dbReference type="InterPro" id="IPR050408">
    <property type="entry name" value="HGPRT"/>
</dbReference>
<dbReference type="Gene3D" id="3.40.50.2020">
    <property type="match status" value="1"/>
</dbReference>
<dbReference type="GO" id="GO:0005829">
    <property type="term" value="C:cytosol"/>
    <property type="evidence" value="ECO:0007669"/>
    <property type="project" value="TreeGrafter"/>
</dbReference>
<feature type="domain" description="Phosphoribosyltransferase" evidence="14">
    <location>
        <begin position="15"/>
        <end position="168"/>
    </location>
</feature>
<evidence type="ECO:0000256" key="13">
    <source>
        <dbReference type="RuleBase" id="RU364099"/>
    </source>
</evidence>
<keyword evidence="9 13" id="KW-0479">Metal-binding</keyword>
<dbReference type="GO" id="GO:0000287">
    <property type="term" value="F:magnesium ion binding"/>
    <property type="evidence" value="ECO:0007669"/>
    <property type="project" value="TreeGrafter"/>
</dbReference>
<comment type="pathway">
    <text evidence="3 13">Purine metabolism; IMP biosynthesis via salvage pathway; IMP from hypoxanthine: step 1/1.</text>
</comment>
<dbReference type="OrthoDB" id="9449045at2759"/>
<evidence type="ECO:0000256" key="12">
    <source>
        <dbReference type="ARBA" id="ARBA00022842"/>
    </source>
</evidence>
<evidence type="ECO:0000259" key="14">
    <source>
        <dbReference type="Pfam" id="PF00156"/>
    </source>
</evidence>
<proteinExistence type="inferred from homology"/>
<dbReference type="GO" id="GO:0032263">
    <property type="term" value="P:GMP salvage"/>
    <property type="evidence" value="ECO:0007669"/>
    <property type="project" value="TreeGrafter"/>
</dbReference>
<comment type="catalytic activity">
    <reaction evidence="13">
        <text>IMP + diphosphate = hypoxanthine + 5-phospho-alpha-D-ribose 1-diphosphate</text>
        <dbReference type="Rhea" id="RHEA:17973"/>
        <dbReference type="ChEBI" id="CHEBI:17368"/>
        <dbReference type="ChEBI" id="CHEBI:33019"/>
        <dbReference type="ChEBI" id="CHEBI:58017"/>
        <dbReference type="ChEBI" id="CHEBI:58053"/>
        <dbReference type="EC" id="2.4.2.8"/>
    </reaction>
</comment>
<name>A0A8K0GYU5_9ROSA</name>
<dbReference type="EC" id="2.4.2.8" evidence="5 13"/>
<evidence type="ECO:0000313" key="15">
    <source>
        <dbReference type="EMBL" id="KAF3442557.1"/>
    </source>
</evidence>
<evidence type="ECO:0000256" key="2">
    <source>
        <dbReference type="ARBA" id="ARBA00004496"/>
    </source>
</evidence>
<evidence type="ECO:0000256" key="10">
    <source>
        <dbReference type="ARBA" id="ARBA00022726"/>
    </source>
</evidence>
<comment type="subcellular location">
    <subcellularLocation>
        <location evidence="2 13">Cytoplasm</location>
    </subcellularLocation>
</comment>
<comment type="caution">
    <text evidence="15">The sequence shown here is derived from an EMBL/GenBank/DDBJ whole genome shotgun (WGS) entry which is preliminary data.</text>
</comment>
<evidence type="ECO:0000256" key="7">
    <source>
        <dbReference type="ARBA" id="ARBA00022676"/>
    </source>
</evidence>
<dbReference type="GO" id="GO:0000166">
    <property type="term" value="F:nucleotide binding"/>
    <property type="evidence" value="ECO:0007669"/>
    <property type="project" value="UniProtKB-KW"/>
</dbReference>
<keyword evidence="12 13" id="KW-0460">Magnesium</keyword>
<keyword evidence="6 13" id="KW-0963">Cytoplasm</keyword>
<dbReference type="GO" id="GO:0046100">
    <property type="term" value="P:hypoxanthine metabolic process"/>
    <property type="evidence" value="ECO:0007669"/>
    <property type="project" value="TreeGrafter"/>
</dbReference>
<gene>
    <name evidence="15" type="ORF">FNV43_RR16473</name>
</gene>
<comment type="cofactor">
    <cofactor evidence="1 13">
        <name>Mg(2+)</name>
        <dbReference type="ChEBI" id="CHEBI:18420"/>
    </cofactor>
</comment>
<evidence type="ECO:0000256" key="11">
    <source>
        <dbReference type="ARBA" id="ARBA00022741"/>
    </source>
</evidence>
<comment type="similarity">
    <text evidence="4 13">Belongs to the purine/pyrimidine phosphoribosyltransferase family.</text>
</comment>
<keyword evidence="11 13" id="KW-0547">Nucleotide-binding</keyword>
<dbReference type="InterPro" id="IPR029057">
    <property type="entry name" value="PRTase-like"/>
</dbReference>
<dbReference type="InterPro" id="IPR000836">
    <property type="entry name" value="PRTase_dom"/>
</dbReference>
<dbReference type="GO" id="GO:0004422">
    <property type="term" value="F:hypoxanthine phosphoribosyltransferase activity"/>
    <property type="evidence" value="ECO:0007669"/>
    <property type="project" value="InterPro"/>
</dbReference>
<dbReference type="PANTHER" id="PTHR43340">
    <property type="entry name" value="HYPOXANTHINE-GUANINE PHOSPHORIBOSYLTRANSFERASE"/>
    <property type="match status" value="1"/>
</dbReference>
<evidence type="ECO:0000256" key="8">
    <source>
        <dbReference type="ARBA" id="ARBA00022679"/>
    </source>
</evidence>
<dbReference type="Pfam" id="PF00156">
    <property type="entry name" value="Pribosyltran"/>
    <property type="match status" value="1"/>
</dbReference>
<evidence type="ECO:0000256" key="9">
    <source>
        <dbReference type="ARBA" id="ARBA00022723"/>
    </source>
</evidence>
<evidence type="ECO:0000256" key="1">
    <source>
        <dbReference type="ARBA" id="ARBA00001946"/>
    </source>
</evidence>
<dbReference type="UniPathway" id="UPA00591">
    <property type="reaction ID" value="UER00648"/>
</dbReference>
<dbReference type="PANTHER" id="PTHR43340:SF1">
    <property type="entry name" value="HYPOXANTHINE PHOSPHORIBOSYLTRANSFERASE"/>
    <property type="match status" value="1"/>
</dbReference>
<evidence type="ECO:0000256" key="3">
    <source>
        <dbReference type="ARBA" id="ARBA00004669"/>
    </source>
</evidence>
<dbReference type="NCBIfam" id="TIGR01203">
    <property type="entry name" value="HGPRTase"/>
    <property type="match status" value="1"/>
</dbReference>
<reference evidence="15" key="1">
    <citation type="submission" date="2020-03" db="EMBL/GenBank/DDBJ databases">
        <title>A high-quality chromosome-level genome assembly of a woody plant with both climbing and erect habits, Rhamnella rubrinervis.</title>
        <authorList>
            <person name="Lu Z."/>
            <person name="Yang Y."/>
            <person name="Zhu X."/>
            <person name="Sun Y."/>
        </authorList>
    </citation>
    <scope>NUCLEOTIDE SEQUENCE</scope>
    <source>
        <strain evidence="15">BYM</strain>
        <tissue evidence="15">Leaf</tissue>
    </source>
</reference>
<dbReference type="FunFam" id="3.40.50.2020:FF:000057">
    <property type="entry name" value="Hypoxanthine phosphoribosyltransferase"/>
    <property type="match status" value="1"/>
</dbReference>
<dbReference type="SUPFAM" id="SSF53271">
    <property type="entry name" value="PRTase-like"/>
    <property type="match status" value="1"/>
</dbReference>
<dbReference type="GO" id="GO:0032264">
    <property type="term" value="P:IMP salvage"/>
    <property type="evidence" value="ECO:0007669"/>
    <property type="project" value="UniProtKB-UniPathway"/>
</dbReference>
<dbReference type="CDD" id="cd06223">
    <property type="entry name" value="PRTases_typeI"/>
    <property type="match status" value="1"/>
</dbReference>
<organism evidence="15 16">
    <name type="scientific">Rhamnella rubrinervis</name>
    <dbReference type="NCBI Taxonomy" id="2594499"/>
    <lineage>
        <taxon>Eukaryota</taxon>
        <taxon>Viridiplantae</taxon>
        <taxon>Streptophyta</taxon>
        <taxon>Embryophyta</taxon>
        <taxon>Tracheophyta</taxon>
        <taxon>Spermatophyta</taxon>
        <taxon>Magnoliopsida</taxon>
        <taxon>eudicotyledons</taxon>
        <taxon>Gunneridae</taxon>
        <taxon>Pentapetalae</taxon>
        <taxon>rosids</taxon>
        <taxon>fabids</taxon>
        <taxon>Rosales</taxon>
        <taxon>Rhamnaceae</taxon>
        <taxon>rhamnoid group</taxon>
        <taxon>Rhamneae</taxon>
        <taxon>Rhamnella</taxon>
    </lineage>
</organism>